<dbReference type="Pfam" id="PF00072">
    <property type="entry name" value="Response_reg"/>
    <property type="match status" value="1"/>
</dbReference>
<gene>
    <name evidence="8" type="ORF">IPN91_15190</name>
</gene>
<dbReference type="InterPro" id="IPR039420">
    <property type="entry name" value="WalR-like"/>
</dbReference>
<dbReference type="PANTHER" id="PTHR48111:SF1">
    <property type="entry name" value="TWO-COMPONENT RESPONSE REGULATOR ORR33"/>
    <property type="match status" value="1"/>
</dbReference>
<dbReference type="SMART" id="SM00448">
    <property type="entry name" value="REC"/>
    <property type="match status" value="1"/>
</dbReference>
<accession>A0A936F4L2</accession>
<dbReference type="InterPro" id="IPR011006">
    <property type="entry name" value="CheY-like_superfamily"/>
</dbReference>
<dbReference type="GO" id="GO:0000976">
    <property type="term" value="F:transcription cis-regulatory region binding"/>
    <property type="evidence" value="ECO:0007669"/>
    <property type="project" value="TreeGrafter"/>
</dbReference>
<evidence type="ECO:0000259" key="7">
    <source>
        <dbReference type="PROSITE" id="PS50110"/>
    </source>
</evidence>
<keyword evidence="1 6" id="KW-0597">Phosphoprotein</keyword>
<keyword evidence="2" id="KW-0902">Two-component regulatory system</keyword>
<dbReference type="CDD" id="cd16936">
    <property type="entry name" value="HATPase_RsbW-like"/>
    <property type="match status" value="1"/>
</dbReference>
<dbReference type="InterPro" id="IPR001789">
    <property type="entry name" value="Sig_transdc_resp-reg_receiver"/>
</dbReference>
<evidence type="ECO:0000256" key="2">
    <source>
        <dbReference type="ARBA" id="ARBA00023012"/>
    </source>
</evidence>
<dbReference type="GO" id="GO:0000156">
    <property type="term" value="F:phosphorelay response regulator activity"/>
    <property type="evidence" value="ECO:0007669"/>
    <property type="project" value="TreeGrafter"/>
</dbReference>
<evidence type="ECO:0000256" key="5">
    <source>
        <dbReference type="ARBA" id="ARBA00023163"/>
    </source>
</evidence>
<protein>
    <submittedName>
        <fullName evidence="8">Response regulator</fullName>
    </submittedName>
</protein>
<dbReference type="AlphaFoldDB" id="A0A936F4L2"/>
<dbReference type="InterPro" id="IPR036890">
    <property type="entry name" value="HATPase_C_sf"/>
</dbReference>
<evidence type="ECO:0000256" key="4">
    <source>
        <dbReference type="ARBA" id="ARBA00023125"/>
    </source>
</evidence>
<evidence type="ECO:0000313" key="8">
    <source>
        <dbReference type="EMBL" id="MBK8573926.1"/>
    </source>
</evidence>
<proteinExistence type="predicted"/>
<organism evidence="8 9">
    <name type="scientific">Candidatus Geothrix odensensis</name>
    <dbReference type="NCBI Taxonomy" id="2954440"/>
    <lineage>
        <taxon>Bacteria</taxon>
        <taxon>Pseudomonadati</taxon>
        <taxon>Acidobacteriota</taxon>
        <taxon>Holophagae</taxon>
        <taxon>Holophagales</taxon>
        <taxon>Holophagaceae</taxon>
        <taxon>Geothrix</taxon>
    </lineage>
</organism>
<feature type="modified residue" description="4-aspartylphosphate" evidence="6">
    <location>
        <position position="59"/>
    </location>
</feature>
<evidence type="ECO:0000256" key="6">
    <source>
        <dbReference type="PROSITE-ProRule" id="PRU00169"/>
    </source>
</evidence>
<evidence type="ECO:0000256" key="3">
    <source>
        <dbReference type="ARBA" id="ARBA00023015"/>
    </source>
</evidence>
<evidence type="ECO:0000256" key="1">
    <source>
        <dbReference type="ARBA" id="ARBA00022553"/>
    </source>
</evidence>
<dbReference type="InterPro" id="IPR003594">
    <property type="entry name" value="HATPase_dom"/>
</dbReference>
<sequence>MNRRAAHILLIDDDPAVLDMVHSALAHYGMEVHAYPNAAEALDLMQNPSAPEFDLVITDINMEGLDGFDVIHKVKAMQPRLPVVLMTGQASVDYAIRAMRMGAANLFMKPIAIREMIQSVFHLVDLHRDFRLADDGLRGLVNERRHFLFRSDELDVPTLVRHLTDRLVPMGFASLSNLDVIAMAFHEALVNSLEHGNLELESSLKGDLFAEEDPYGRLRQKRMADPEYAGRLIEVRLAMDTERFELEISDEGKGFDASRISPMTGDSDMVPHCGRGLPLILLVMDEVHFNEKGNQIRLVLRRK</sequence>
<reference evidence="8 9" key="1">
    <citation type="submission" date="2020-10" db="EMBL/GenBank/DDBJ databases">
        <title>Connecting structure to function with the recovery of over 1000 high-quality activated sludge metagenome-assembled genomes encoding full-length rRNA genes using long-read sequencing.</title>
        <authorList>
            <person name="Singleton C.M."/>
            <person name="Petriglieri F."/>
            <person name="Kristensen J.M."/>
            <person name="Kirkegaard R.H."/>
            <person name="Michaelsen T.Y."/>
            <person name="Andersen M.H."/>
            <person name="Karst S.M."/>
            <person name="Dueholm M.S."/>
            <person name="Nielsen P.H."/>
            <person name="Albertsen M."/>
        </authorList>
    </citation>
    <scope>NUCLEOTIDE SEQUENCE [LARGE SCALE GENOMIC DNA]</scope>
    <source>
        <strain evidence="8">OdNE_18-Q3-R46-58_MAXAC.008</strain>
    </source>
</reference>
<dbReference type="PANTHER" id="PTHR48111">
    <property type="entry name" value="REGULATOR OF RPOS"/>
    <property type="match status" value="1"/>
</dbReference>
<dbReference type="Pfam" id="PF13581">
    <property type="entry name" value="HATPase_c_2"/>
    <property type="match status" value="1"/>
</dbReference>
<feature type="domain" description="Response regulatory" evidence="7">
    <location>
        <begin position="7"/>
        <end position="124"/>
    </location>
</feature>
<dbReference type="GO" id="GO:0006355">
    <property type="term" value="P:regulation of DNA-templated transcription"/>
    <property type="evidence" value="ECO:0007669"/>
    <property type="project" value="TreeGrafter"/>
</dbReference>
<dbReference type="PROSITE" id="PS50110">
    <property type="entry name" value="RESPONSE_REGULATORY"/>
    <property type="match status" value="1"/>
</dbReference>
<comment type="caution">
    <text evidence="8">The sequence shown here is derived from an EMBL/GenBank/DDBJ whole genome shotgun (WGS) entry which is preliminary data.</text>
</comment>
<dbReference type="Gene3D" id="3.40.50.2300">
    <property type="match status" value="1"/>
</dbReference>
<dbReference type="SUPFAM" id="SSF52172">
    <property type="entry name" value="CheY-like"/>
    <property type="match status" value="1"/>
</dbReference>
<evidence type="ECO:0000313" key="9">
    <source>
        <dbReference type="Proteomes" id="UP000709959"/>
    </source>
</evidence>
<name>A0A936F4L2_9BACT</name>
<dbReference type="GO" id="GO:0005829">
    <property type="term" value="C:cytosol"/>
    <property type="evidence" value="ECO:0007669"/>
    <property type="project" value="TreeGrafter"/>
</dbReference>
<keyword evidence="4" id="KW-0238">DNA-binding</keyword>
<dbReference type="GO" id="GO:0032993">
    <property type="term" value="C:protein-DNA complex"/>
    <property type="evidence" value="ECO:0007669"/>
    <property type="project" value="TreeGrafter"/>
</dbReference>
<keyword evidence="3" id="KW-0805">Transcription regulation</keyword>
<keyword evidence="5" id="KW-0804">Transcription</keyword>
<dbReference type="CDD" id="cd00156">
    <property type="entry name" value="REC"/>
    <property type="match status" value="1"/>
</dbReference>
<dbReference type="Gene3D" id="3.30.565.10">
    <property type="entry name" value="Histidine kinase-like ATPase, C-terminal domain"/>
    <property type="match status" value="1"/>
</dbReference>
<dbReference type="EMBL" id="JADKCH010000033">
    <property type="protein sequence ID" value="MBK8573926.1"/>
    <property type="molecule type" value="Genomic_DNA"/>
</dbReference>
<dbReference type="Proteomes" id="UP000709959">
    <property type="component" value="Unassembled WGS sequence"/>
</dbReference>